<dbReference type="Proteomes" id="UP000295764">
    <property type="component" value="Unassembled WGS sequence"/>
</dbReference>
<dbReference type="CDD" id="cd04496">
    <property type="entry name" value="SSB_OBF"/>
    <property type="match status" value="1"/>
</dbReference>
<dbReference type="RefSeq" id="WP_133518158.1">
    <property type="nucleotide sequence ID" value="NZ_SNVW01000001.1"/>
</dbReference>
<accession>A0A4R6DN75</accession>
<dbReference type="InterPro" id="IPR000424">
    <property type="entry name" value="Primosome_PriB/ssb"/>
</dbReference>
<dbReference type="OrthoDB" id="4427276at2"/>
<feature type="compositionally biased region" description="Basic and acidic residues" evidence="3">
    <location>
        <begin position="175"/>
        <end position="219"/>
    </location>
</feature>
<evidence type="ECO:0000256" key="1">
    <source>
        <dbReference type="ARBA" id="ARBA00023125"/>
    </source>
</evidence>
<reference evidence="4 5" key="1">
    <citation type="submission" date="2019-03" db="EMBL/GenBank/DDBJ databases">
        <title>Genomic analyses of the natural microbiome of Caenorhabditis elegans.</title>
        <authorList>
            <person name="Samuel B."/>
        </authorList>
    </citation>
    <scope>NUCLEOTIDE SEQUENCE [LARGE SCALE GENOMIC DNA]</scope>
    <source>
        <strain evidence="4 5">JUb65</strain>
    </source>
</reference>
<dbReference type="GO" id="GO:0009295">
    <property type="term" value="C:nucleoid"/>
    <property type="evidence" value="ECO:0007669"/>
    <property type="project" value="TreeGrafter"/>
</dbReference>
<comment type="caution">
    <text evidence="4">The sequence shown here is derived from an EMBL/GenBank/DDBJ whole genome shotgun (WGS) entry which is preliminary data.</text>
</comment>
<organism evidence="4 5">
    <name type="scientific">Curtobacterium flaccumfaciens</name>
    <dbReference type="NCBI Taxonomy" id="2035"/>
    <lineage>
        <taxon>Bacteria</taxon>
        <taxon>Bacillati</taxon>
        <taxon>Actinomycetota</taxon>
        <taxon>Actinomycetes</taxon>
        <taxon>Micrococcales</taxon>
        <taxon>Microbacteriaceae</taxon>
        <taxon>Curtobacterium</taxon>
    </lineage>
</organism>
<dbReference type="Pfam" id="PF00436">
    <property type="entry name" value="SSB"/>
    <property type="match status" value="1"/>
</dbReference>
<evidence type="ECO:0000313" key="5">
    <source>
        <dbReference type="Proteomes" id="UP000295764"/>
    </source>
</evidence>
<feature type="region of interest" description="Disordered" evidence="3">
    <location>
        <begin position="122"/>
        <end position="259"/>
    </location>
</feature>
<dbReference type="PANTHER" id="PTHR10302:SF27">
    <property type="entry name" value="SINGLE-STRANDED DNA-BINDING PROTEIN"/>
    <property type="match status" value="1"/>
</dbReference>
<evidence type="ECO:0000313" key="4">
    <source>
        <dbReference type="EMBL" id="TDN46243.1"/>
    </source>
</evidence>
<name>A0A4R6DN75_9MICO</name>
<protein>
    <submittedName>
        <fullName evidence="4">Single-stranded DNA-binding protein</fullName>
    </submittedName>
</protein>
<sequence>MNDTITVCGIIATEPRHLVTDTGIAITSMRLASPSRRWDRATSTWTNGATNWYSVTAFRTLAANVYKSVKKGDRIVVTGRVRIRTWERDGRGGTSVEIDAEGLGHDLAWGISNWIRVPRHASESAAAPGTTPSVDPRTGEVLGGRGGATRSPGGTDLGSTRAGDTRTDGTQAGDTHIDDTQARHTHIDHTHARDTHVDDTHLHDPDLGDDHGSDDRDVRVSVLGPPEYDGEDDAHLPTTDGRDHAAGPDDADPAEPVAA</sequence>
<dbReference type="EMBL" id="SNVW01000001">
    <property type="protein sequence ID" value="TDN46243.1"/>
    <property type="molecule type" value="Genomic_DNA"/>
</dbReference>
<dbReference type="PANTHER" id="PTHR10302">
    <property type="entry name" value="SINGLE-STRANDED DNA-BINDING PROTEIN"/>
    <property type="match status" value="1"/>
</dbReference>
<proteinExistence type="predicted"/>
<keyword evidence="1 2" id="KW-0238">DNA-binding</keyword>
<dbReference type="SUPFAM" id="SSF50249">
    <property type="entry name" value="Nucleic acid-binding proteins"/>
    <property type="match status" value="1"/>
</dbReference>
<dbReference type="GO" id="GO:0006260">
    <property type="term" value="P:DNA replication"/>
    <property type="evidence" value="ECO:0007669"/>
    <property type="project" value="InterPro"/>
</dbReference>
<dbReference type="GO" id="GO:0003697">
    <property type="term" value="F:single-stranded DNA binding"/>
    <property type="evidence" value="ECO:0007669"/>
    <property type="project" value="InterPro"/>
</dbReference>
<dbReference type="InterPro" id="IPR011344">
    <property type="entry name" value="ssDNA-bd"/>
</dbReference>
<dbReference type="InterPro" id="IPR012340">
    <property type="entry name" value="NA-bd_OB-fold"/>
</dbReference>
<gene>
    <name evidence="4" type="ORF">EDF64_101101</name>
</gene>
<evidence type="ECO:0000256" key="2">
    <source>
        <dbReference type="PROSITE-ProRule" id="PRU00252"/>
    </source>
</evidence>
<dbReference type="PROSITE" id="PS50935">
    <property type="entry name" value="SSB"/>
    <property type="match status" value="1"/>
</dbReference>
<dbReference type="AlphaFoldDB" id="A0A4R6DN75"/>
<dbReference type="Gene3D" id="2.40.50.140">
    <property type="entry name" value="Nucleic acid-binding proteins"/>
    <property type="match status" value="1"/>
</dbReference>
<evidence type="ECO:0000256" key="3">
    <source>
        <dbReference type="SAM" id="MobiDB-lite"/>
    </source>
</evidence>